<dbReference type="AlphaFoldDB" id="A0AB34IQ09"/>
<dbReference type="SUPFAM" id="SSF117281">
    <property type="entry name" value="Kelch motif"/>
    <property type="match status" value="1"/>
</dbReference>
<keyword evidence="2" id="KW-1185">Reference proteome</keyword>
<name>A0AB34IQ09_PRYPA</name>
<dbReference type="GO" id="GO:2000762">
    <property type="term" value="P:regulation of phenylpropanoid metabolic process"/>
    <property type="evidence" value="ECO:0007669"/>
    <property type="project" value="InterPro"/>
</dbReference>
<sequence length="376" mass="39221">MPTLLSLPDRCHALILLALPDGASLSAAILSHRAFADAARAASVWRPLALRLAWRLRLRAAEAYPSLCLRAARAATAQRLAALGGDRAVDILRLDAAAPPDGQWESAPPLRRGARDAPCAACDGTRVVVVGGWDAEAGVALRTCEAAGVGEAGAAWEWEEGAALPAARCFAGAACDGAARVWVAGGGDSIYRGAQCFAAVDVLERGEWRAGGALRTARCGLALAAEARRDELWACGGYGGGEAYLQTVETFDMATGVGVERPAMLYKRSGLGACFGPDGALYVVGGSEDGANALRSAERLDPREGRWQILPSMLTPRGYLAATFDVSGRLYAVGGVNDVHGMPLSSVEIFDVPAGKWRPGPPMPHPRANLSLVLLA</sequence>
<gene>
    <name evidence="1" type="ORF">AB1Y20_011980</name>
</gene>
<dbReference type="SMART" id="SM00612">
    <property type="entry name" value="Kelch"/>
    <property type="match status" value="5"/>
</dbReference>
<dbReference type="Pfam" id="PF01344">
    <property type="entry name" value="Kelch_1"/>
    <property type="match status" value="2"/>
</dbReference>
<dbReference type="PANTHER" id="PTHR46407">
    <property type="entry name" value="OS02G0208700 PROTEIN"/>
    <property type="match status" value="1"/>
</dbReference>
<dbReference type="SUPFAM" id="SSF50965">
    <property type="entry name" value="Galactose oxidase, central domain"/>
    <property type="match status" value="1"/>
</dbReference>
<dbReference type="InterPro" id="IPR011043">
    <property type="entry name" value="Gal_Oxase/kelch_b-propeller"/>
</dbReference>
<reference evidence="1 2" key="1">
    <citation type="journal article" date="2024" name="Science">
        <title>Giant polyketide synthase enzymes in the biosynthesis of giant marine polyether toxins.</title>
        <authorList>
            <person name="Fallon T.R."/>
            <person name="Shende V.V."/>
            <person name="Wierzbicki I.H."/>
            <person name="Pendleton A.L."/>
            <person name="Watervoot N.F."/>
            <person name="Auber R.P."/>
            <person name="Gonzalez D.J."/>
            <person name="Wisecaver J.H."/>
            <person name="Moore B.S."/>
        </authorList>
    </citation>
    <scope>NUCLEOTIDE SEQUENCE [LARGE SCALE GENOMIC DNA]</scope>
    <source>
        <strain evidence="1 2">12B1</strain>
    </source>
</reference>
<proteinExistence type="predicted"/>
<comment type="caution">
    <text evidence="1">The sequence shown here is derived from an EMBL/GenBank/DDBJ whole genome shotgun (WGS) entry which is preliminary data.</text>
</comment>
<dbReference type="Proteomes" id="UP001515480">
    <property type="component" value="Unassembled WGS sequence"/>
</dbReference>
<dbReference type="InterPro" id="IPR044595">
    <property type="entry name" value="KMD1-4"/>
</dbReference>
<dbReference type="GO" id="GO:0080037">
    <property type="term" value="P:negative regulation of cytokinin-activated signaling pathway"/>
    <property type="evidence" value="ECO:0007669"/>
    <property type="project" value="InterPro"/>
</dbReference>
<accession>A0AB34IQ09</accession>
<dbReference type="InterPro" id="IPR006652">
    <property type="entry name" value="Kelch_1"/>
</dbReference>
<dbReference type="PANTHER" id="PTHR46407:SF3">
    <property type="entry name" value="OS02G0208700 PROTEIN"/>
    <property type="match status" value="1"/>
</dbReference>
<dbReference type="InterPro" id="IPR015915">
    <property type="entry name" value="Kelch-typ_b-propeller"/>
</dbReference>
<evidence type="ECO:0000313" key="1">
    <source>
        <dbReference type="EMBL" id="KAL1503499.1"/>
    </source>
</evidence>
<organism evidence="1 2">
    <name type="scientific">Prymnesium parvum</name>
    <name type="common">Toxic golden alga</name>
    <dbReference type="NCBI Taxonomy" id="97485"/>
    <lineage>
        <taxon>Eukaryota</taxon>
        <taxon>Haptista</taxon>
        <taxon>Haptophyta</taxon>
        <taxon>Prymnesiophyceae</taxon>
        <taxon>Prymnesiales</taxon>
        <taxon>Prymnesiaceae</taxon>
        <taxon>Prymnesium</taxon>
    </lineage>
</organism>
<protein>
    <recommendedName>
        <fullName evidence="3">F-box domain-containing protein</fullName>
    </recommendedName>
</protein>
<dbReference type="Gene3D" id="2.120.10.80">
    <property type="entry name" value="Kelch-type beta propeller"/>
    <property type="match status" value="2"/>
</dbReference>
<evidence type="ECO:0000313" key="2">
    <source>
        <dbReference type="Proteomes" id="UP001515480"/>
    </source>
</evidence>
<dbReference type="EMBL" id="JBGBPQ010000021">
    <property type="protein sequence ID" value="KAL1503499.1"/>
    <property type="molecule type" value="Genomic_DNA"/>
</dbReference>
<evidence type="ECO:0008006" key="3">
    <source>
        <dbReference type="Google" id="ProtNLM"/>
    </source>
</evidence>